<organism evidence="13 14">
    <name type="scientific">Paracoccus onubensis</name>
    <dbReference type="NCBI Taxonomy" id="1675788"/>
    <lineage>
        <taxon>Bacteria</taxon>
        <taxon>Pseudomonadati</taxon>
        <taxon>Pseudomonadota</taxon>
        <taxon>Alphaproteobacteria</taxon>
        <taxon>Rhodobacterales</taxon>
        <taxon>Paracoccaceae</taxon>
        <taxon>Paracoccus</taxon>
    </lineage>
</organism>
<dbReference type="InterPro" id="IPR035490">
    <property type="entry name" value="GlmS/FrlB_SIS"/>
</dbReference>
<accession>A0A418SQX5</accession>
<dbReference type="AlphaFoldDB" id="A0A418SQX5"/>
<dbReference type="EMBL" id="QZCG01000011">
    <property type="protein sequence ID" value="RJE83363.1"/>
    <property type="molecule type" value="Genomic_DNA"/>
</dbReference>
<dbReference type="InterPro" id="IPR047084">
    <property type="entry name" value="GFAT_N"/>
</dbReference>
<dbReference type="GO" id="GO:0006047">
    <property type="term" value="P:UDP-N-acetylglucosamine metabolic process"/>
    <property type="evidence" value="ECO:0007669"/>
    <property type="project" value="TreeGrafter"/>
</dbReference>
<evidence type="ECO:0000313" key="13">
    <source>
        <dbReference type="EMBL" id="RJE83363.1"/>
    </source>
</evidence>
<dbReference type="Pfam" id="PF01380">
    <property type="entry name" value="SIS"/>
    <property type="match status" value="2"/>
</dbReference>
<protein>
    <recommendedName>
        <fullName evidence="4 10">Glutamine--fructose-6-phosphate aminotransferase [isomerizing]</fullName>
        <ecNumber evidence="3 10">2.6.1.16</ecNumber>
    </recommendedName>
    <alternativeName>
        <fullName evidence="10">D-fructose-6-phosphate amidotransferase</fullName>
    </alternativeName>
    <alternativeName>
        <fullName evidence="10">GFAT</fullName>
    </alternativeName>
    <alternativeName>
        <fullName evidence="10">Glucosamine-6-phosphate synthase</fullName>
    </alternativeName>
    <alternativeName>
        <fullName evidence="10">Hexosephosphate aminotransferase</fullName>
    </alternativeName>
    <alternativeName>
        <fullName evidence="10">L-glutamine--D-fructose-6-phosphate amidotransferase</fullName>
    </alternativeName>
</protein>
<comment type="subcellular location">
    <subcellularLocation>
        <location evidence="2 10">Cytoplasm</location>
    </subcellularLocation>
</comment>
<dbReference type="PROSITE" id="PS51278">
    <property type="entry name" value="GATASE_TYPE_2"/>
    <property type="match status" value="1"/>
</dbReference>
<evidence type="ECO:0000256" key="6">
    <source>
        <dbReference type="ARBA" id="ARBA00022576"/>
    </source>
</evidence>
<dbReference type="Gene3D" id="3.40.50.10490">
    <property type="entry name" value="Glucose-6-phosphate isomerase like protein, domain 1"/>
    <property type="match status" value="2"/>
</dbReference>
<dbReference type="GO" id="GO:0004360">
    <property type="term" value="F:glutamine-fructose-6-phosphate transaminase (isomerizing) activity"/>
    <property type="evidence" value="ECO:0007669"/>
    <property type="project" value="UniProtKB-UniRule"/>
</dbReference>
<dbReference type="GO" id="GO:0046349">
    <property type="term" value="P:amino sugar biosynthetic process"/>
    <property type="evidence" value="ECO:0007669"/>
    <property type="project" value="UniProtKB-ARBA"/>
</dbReference>
<dbReference type="Pfam" id="PF13522">
    <property type="entry name" value="GATase_6"/>
    <property type="match status" value="1"/>
</dbReference>
<dbReference type="InterPro" id="IPR005855">
    <property type="entry name" value="GFAT"/>
</dbReference>
<evidence type="ECO:0000259" key="12">
    <source>
        <dbReference type="PROSITE" id="PS51464"/>
    </source>
</evidence>
<evidence type="ECO:0000256" key="8">
    <source>
        <dbReference type="ARBA" id="ARBA00022737"/>
    </source>
</evidence>
<comment type="subunit">
    <text evidence="10">Homodimer.</text>
</comment>
<dbReference type="SUPFAM" id="SSF53697">
    <property type="entry name" value="SIS domain"/>
    <property type="match status" value="1"/>
</dbReference>
<dbReference type="GO" id="GO:0006002">
    <property type="term" value="P:fructose 6-phosphate metabolic process"/>
    <property type="evidence" value="ECO:0007669"/>
    <property type="project" value="TreeGrafter"/>
</dbReference>
<evidence type="ECO:0000256" key="10">
    <source>
        <dbReference type="HAMAP-Rule" id="MF_00164"/>
    </source>
</evidence>
<dbReference type="InterPro" id="IPR017932">
    <property type="entry name" value="GATase_2_dom"/>
</dbReference>
<dbReference type="Gene3D" id="3.60.20.10">
    <property type="entry name" value="Glutamine Phosphoribosylpyrophosphate, subunit 1, domain 1"/>
    <property type="match status" value="1"/>
</dbReference>
<dbReference type="FunFam" id="3.60.20.10:FF:000006">
    <property type="entry name" value="Glutamine--fructose-6-phosphate aminotransferase [isomerizing]"/>
    <property type="match status" value="1"/>
</dbReference>
<dbReference type="InterPro" id="IPR035466">
    <property type="entry name" value="GlmS/AgaS_SIS"/>
</dbReference>
<dbReference type="PANTHER" id="PTHR10937:SF0">
    <property type="entry name" value="GLUTAMINE--FRUCTOSE-6-PHOSPHATE TRANSAMINASE (ISOMERIZING)"/>
    <property type="match status" value="1"/>
</dbReference>
<dbReference type="FunFam" id="3.40.50.10490:FF:000001">
    <property type="entry name" value="Glutamine--fructose-6-phosphate aminotransferase [isomerizing]"/>
    <property type="match status" value="1"/>
</dbReference>
<dbReference type="Proteomes" id="UP000284202">
    <property type="component" value="Unassembled WGS sequence"/>
</dbReference>
<dbReference type="GO" id="GO:0097367">
    <property type="term" value="F:carbohydrate derivative binding"/>
    <property type="evidence" value="ECO:0007669"/>
    <property type="project" value="InterPro"/>
</dbReference>
<dbReference type="CDD" id="cd00714">
    <property type="entry name" value="GFAT"/>
    <property type="match status" value="1"/>
</dbReference>
<feature type="initiator methionine" description="Removed" evidence="10">
    <location>
        <position position="1"/>
    </location>
</feature>
<feature type="domain" description="SIS" evidence="12">
    <location>
        <begin position="453"/>
        <end position="595"/>
    </location>
</feature>
<evidence type="ECO:0000256" key="7">
    <source>
        <dbReference type="ARBA" id="ARBA00022679"/>
    </source>
</evidence>
<dbReference type="InterPro" id="IPR046348">
    <property type="entry name" value="SIS_dom_sf"/>
</dbReference>
<dbReference type="CDD" id="cd05009">
    <property type="entry name" value="SIS_GlmS_GlmD_2"/>
    <property type="match status" value="1"/>
</dbReference>
<keyword evidence="5 10" id="KW-0963">Cytoplasm</keyword>
<dbReference type="FunFam" id="3.40.50.10490:FF:000002">
    <property type="entry name" value="Glutamine--fructose-6-phosphate aminotransferase [isomerizing]"/>
    <property type="match status" value="1"/>
</dbReference>
<feature type="domain" description="SIS" evidence="12">
    <location>
        <begin position="279"/>
        <end position="420"/>
    </location>
</feature>
<sequence>MCGIIGILGRHEVSPQLVDALKRLEYRGYDSAGVATIDEAGKLDRRRAVGKLVNLSDRLVHEPLRGHTGIGHTRWATHGAATEENAHPHRSGPVAVVHNGIVENYRELRDELVSAGIQPESQTDTETVALMTGKFMAEGMPPREAARATLARLKGAFALAFLFEGEDDLIIAARKGSPLAIGHGKGEMFLGSDAVALSPFTDRITYLEDGDHAVLTREGVQIYNAECEQVSHPEHRIDVGTTAIDKGGYRHFMAKEIAQQPSVIADVLNHYIKDNRIVLPEGLDFSKVDRLSLVACGTAHYAGHVAKYWFESLAGLPCDTDVASEFRYREPPLSPKSWFVAVSQSGETADTLAALHYARGRVDRTIGLVNVGTSAIARDADIALPTLAGIEVSVASSKAFTCQLTVLAILALKAAHDRGRIDDDGLVRYLDELRALPGLLQQSLDLSGDCQALSEWLSQARDVLYLGRGALFPVALEGALKLKELSYIHAEGYASGELKHGPIALIDRDVPVIVLAPFDHLFDKTISNMQEVMARHGQILLLSDRQGIEAASEGVHATLTMPAGGDLIQPILYAIPMQYLAYHTAVAKGTDVDQPRNLAKSVTVE</sequence>
<dbReference type="GO" id="GO:0005829">
    <property type="term" value="C:cytosol"/>
    <property type="evidence" value="ECO:0007669"/>
    <property type="project" value="TreeGrafter"/>
</dbReference>
<keyword evidence="8" id="KW-0677">Repeat</keyword>
<dbReference type="NCBIfam" id="NF001484">
    <property type="entry name" value="PRK00331.1"/>
    <property type="match status" value="1"/>
</dbReference>
<evidence type="ECO:0000256" key="1">
    <source>
        <dbReference type="ARBA" id="ARBA00001031"/>
    </source>
</evidence>
<dbReference type="CDD" id="cd05008">
    <property type="entry name" value="SIS_GlmS_GlmD_1"/>
    <property type="match status" value="1"/>
</dbReference>
<dbReference type="HAMAP" id="MF_00164">
    <property type="entry name" value="GlmS"/>
    <property type="match status" value="1"/>
</dbReference>
<dbReference type="InterPro" id="IPR001347">
    <property type="entry name" value="SIS_dom"/>
</dbReference>
<evidence type="ECO:0000259" key="11">
    <source>
        <dbReference type="PROSITE" id="PS51278"/>
    </source>
</evidence>
<keyword evidence="14" id="KW-1185">Reference proteome</keyword>
<feature type="active site" description="Nucleophile; for GATase activity" evidence="10">
    <location>
        <position position="2"/>
    </location>
</feature>
<keyword evidence="7 10" id="KW-0808">Transferase</keyword>
<dbReference type="EC" id="2.6.1.16" evidence="3 10"/>
<keyword evidence="6 10" id="KW-0032">Aminotransferase</keyword>
<dbReference type="SUPFAM" id="SSF56235">
    <property type="entry name" value="N-terminal nucleophile aminohydrolases (Ntn hydrolases)"/>
    <property type="match status" value="1"/>
</dbReference>
<dbReference type="PROSITE" id="PS51464">
    <property type="entry name" value="SIS"/>
    <property type="match status" value="2"/>
</dbReference>
<comment type="caution">
    <text evidence="13">The sequence shown here is derived from an EMBL/GenBank/DDBJ whole genome shotgun (WGS) entry which is preliminary data.</text>
</comment>
<comment type="catalytic activity">
    <reaction evidence="1 10">
        <text>D-fructose 6-phosphate + L-glutamine = D-glucosamine 6-phosphate + L-glutamate</text>
        <dbReference type="Rhea" id="RHEA:13237"/>
        <dbReference type="ChEBI" id="CHEBI:29985"/>
        <dbReference type="ChEBI" id="CHEBI:58359"/>
        <dbReference type="ChEBI" id="CHEBI:58725"/>
        <dbReference type="ChEBI" id="CHEBI:61527"/>
        <dbReference type="EC" id="2.6.1.16"/>
    </reaction>
</comment>
<evidence type="ECO:0000256" key="4">
    <source>
        <dbReference type="ARBA" id="ARBA00016090"/>
    </source>
</evidence>
<dbReference type="InterPro" id="IPR029055">
    <property type="entry name" value="Ntn_hydrolases_N"/>
</dbReference>
<dbReference type="GO" id="GO:0006487">
    <property type="term" value="P:protein N-linked glycosylation"/>
    <property type="evidence" value="ECO:0007669"/>
    <property type="project" value="TreeGrafter"/>
</dbReference>
<name>A0A418SQX5_9RHOB</name>
<evidence type="ECO:0000313" key="14">
    <source>
        <dbReference type="Proteomes" id="UP000284202"/>
    </source>
</evidence>
<dbReference type="GO" id="GO:0005975">
    <property type="term" value="P:carbohydrate metabolic process"/>
    <property type="evidence" value="ECO:0007669"/>
    <property type="project" value="UniProtKB-UniRule"/>
</dbReference>
<comment type="function">
    <text evidence="10">Catalyzes the first step in hexosamine metabolism, converting fructose-6P into glucosamine-6P using glutamine as a nitrogen source.</text>
</comment>
<gene>
    <name evidence="10 13" type="primary">glmS</name>
    <name evidence="13" type="ORF">D3P04_15865</name>
</gene>
<evidence type="ECO:0000256" key="2">
    <source>
        <dbReference type="ARBA" id="ARBA00004496"/>
    </source>
</evidence>
<dbReference type="RefSeq" id="WP_119750640.1">
    <property type="nucleotide sequence ID" value="NZ_QZCG01000011.1"/>
</dbReference>
<keyword evidence="9" id="KW-0315">Glutamine amidotransferase</keyword>
<proteinExistence type="inferred from homology"/>
<reference evidence="14" key="1">
    <citation type="submission" date="2018-09" db="EMBL/GenBank/DDBJ databases">
        <title>Acidovorax cavernicola nov. sp. isolated from Gruta de las Maravillas (Aracena, Spain).</title>
        <authorList>
            <person name="Jurado V."/>
            <person name="Gutierrez-Patricio S."/>
            <person name="Gonzalez-Pimentel J.L."/>
            <person name="Miller A.Z."/>
            <person name="Laiz L."/>
            <person name="Saiz-Jimenez C."/>
        </authorList>
    </citation>
    <scope>NUCLEOTIDE SEQUENCE [LARGE SCALE GENOMIC DNA]</scope>
    <source>
        <strain evidence="14">1011MAR3C25</strain>
    </source>
</reference>
<dbReference type="PANTHER" id="PTHR10937">
    <property type="entry name" value="GLUCOSAMINE--FRUCTOSE-6-PHOSPHATE AMINOTRANSFERASE, ISOMERIZING"/>
    <property type="match status" value="1"/>
</dbReference>
<dbReference type="NCBIfam" id="TIGR01135">
    <property type="entry name" value="glmS"/>
    <property type="match status" value="1"/>
</dbReference>
<dbReference type="OrthoDB" id="9761808at2"/>
<evidence type="ECO:0000256" key="9">
    <source>
        <dbReference type="ARBA" id="ARBA00022962"/>
    </source>
</evidence>
<evidence type="ECO:0000256" key="5">
    <source>
        <dbReference type="ARBA" id="ARBA00022490"/>
    </source>
</evidence>
<feature type="domain" description="Glutamine amidotransferase type-2" evidence="11">
    <location>
        <begin position="2"/>
        <end position="218"/>
    </location>
</feature>
<feature type="active site" description="For Fru-6P isomerization activity" evidence="10">
    <location>
        <position position="600"/>
    </location>
</feature>
<evidence type="ECO:0000256" key="3">
    <source>
        <dbReference type="ARBA" id="ARBA00012916"/>
    </source>
</evidence>